<dbReference type="AlphaFoldDB" id="A0A7W4W0I2"/>
<sequence>MAAMHDDELTIDASLVRSLVQVSLPELGDLAVEPVDASGSTNALFRLGDDLLARLPRQPGGSATVEKEARWLPHVASGLSTAVPELVAVGDPGFGYPEKWSVVRWIEGAAPSVPWDSSRHRSSEPLAADLAELVAELRQVPVPVEAHDDPALHSYRGGQLAEFADDFHELAEACRAIPDLGLDLDRARAIWTDAVAAERSLVESRSWYHGDLLAENLLLRDGRLAAALDFGGLAVGDPTVDLIVAWEVLDGAGRAEFRGLLDLDDATWAKSMGWALLIALITFPYYWQTMPSRCADRRAMAAAVLAEA</sequence>
<protein>
    <submittedName>
        <fullName evidence="2">Aminoglycoside phosphotransferase (APT) family kinase protein</fullName>
    </submittedName>
</protein>
<dbReference type="EMBL" id="JACHWR010000004">
    <property type="protein sequence ID" value="MBB3045075.1"/>
    <property type="molecule type" value="Genomic_DNA"/>
</dbReference>
<gene>
    <name evidence="2" type="ORF">FHU40_004928</name>
</gene>
<dbReference type="PANTHER" id="PTHR21310:SF42">
    <property type="entry name" value="BIFUNCTIONAL AAC_APH"/>
    <property type="match status" value="1"/>
</dbReference>
<dbReference type="InterPro" id="IPR051678">
    <property type="entry name" value="AGP_Transferase"/>
</dbReference>
<keyword evidence="2" id="KW-0808">Transferase</keyword>
<dbReference type="InterPro" id="IPR002575">
    <property type="entry name" value="Aminoglycoside_PTrfase"/>
</dbReference>
<dbReference type="SUPFAM" id="SSF56112">
    <property type="entry name" value="Protein kinase-like (PK-like)"/>
    <property type="match status" value="1"/>
</dbReference>
<keyword evidence="3" id="KW-1185">Reference proteome</keyword>
<proteinExistence type="predicted"/>
<dbReference type="Proteomes" id="UP000589626">
    <property type="component" value="Unassembled WGS sequence"/>
</dbReference>
<keyword evidence="2" id="KW-0418">Kinase</keyword>
<evidence type="ECO:0000313" key="2">
    <source>
        <dbReference type="EMBL" id="MBB3045075.1"/>
    </source>
</evidence>
<dbReference type="PANTHER" id="PTHR21310">
    <property type="entry name" value="AMINOGLYCOSIDE PHOSPHOTRANSFERASE-RELATED-RELATED"/>
    <property type="match status" value="1"/>
</dbReference>
<organism evidence="2 3">
    <name type="scientific">Nocardioides soli</name>
    <dbReference type="NCBI Taxonomy" id="1036020"/>
    <lineage>
        <taxon>Bacteria</taxon>
        <taxon>Bacillati</taxon>
        <taxon>Actinomycetota</taxon>
        <taxon>Actinomycetes</taxon>
        <taxon>Propionibacteriales</taxon>
        <taxon>Nocardioidaceae</taxon>
        <taxon>Nocardioides</taxon>
    </lineage>
</organism>
<dbReference type="Gene3D" id="3.30.200.20">
    <property type="entry name" value="Phosphorylase Kinase, domain 1"/>
    <property type="match status" value="1"/>
</dbReference>
<evidence type="ECO:0000259" key="1">
    <source>
        <dbReference type="Pfam" id="PF01636"/>
    </source>
</evidence>
<reference evidence="2 3" key="1">
    <citation type="submission" date="2020-08" db="EMBL/GenBank/DDBJ databases">
        <title>Sequencing the genomes of 1000 actinobacteria strains.</title>
        <authorList>
            <person name="Klenk H.-P."/>
        </authorList>
    </citation>
    <scope>NUCLEOTIDE SEQUENCE [LARGE SCALE GENOMIC DNA]</scope>
    <source>
        <strain evidence="2 3">DSM 105498</strain>
    </source>
</reference>
<dbReference type="Pfam" id="PF01636">
    <property type="entry name" value="APH"/>
    <property type="match status" value="1"/>
</dbReference>
<dbReference type="Gene3D" id="3.90.1200.10">
    <property type="match status" value="1"/>
</dbReference>
<evidence type="ECO:0000313" key="3">
    <source>
        <dbReference type="Proteomes" id="UP000589626"/>
    </source>
</evidence>
<comment type="caution">
    <text evidence="2">The sequence shown here is derived from an EMBL/GenBank/DDBJ whole genome shotgun (WGS) entry which is preliminary data.</text>
</comment>
<accession>A0A7W4W0I2</accession>
<dbReference type="GO" id="GO:0016301">
    <property type="term" value="F:kinase activity"/>
    <property type="evidence" value="ECO:0007669"/>
    <property type="project" value="UniProtKB-KW"/>
</dbReference>
<dbReference type="CDD" id="cd05155">
    <property type="entry name" value="APH_ChoK_like_1"/>
    <property type="match status" value="1"/>
</dbReference>
<feature type="domain" description="Aminoglycoside phosphotransferase" evidence="1">
    <location>
        <begin position="37"/>
        <end position="262"/>
    </location>
</feature>
<dbReference type="InterPro" id="IPR011009">
    <property type="entry name" value="Kinase-like_dom_sf"/>
</dbReference>
<name>A0A7W4W0I2_9ACTN</name>